<protein>
    <recommendedName>
        <fullName evidence="1">Glycosyltransferase 2-like domain-containing protein</fullName>
    </recommendedName>
</protein>
<keyword evidence="3" id="KW-1185">Reference proteome</keyword>
<dbReference type="RefSeq" id="WP_162666626.1">
    <property type="nucleotide sequence ID" value="NZ_LR593886.1"/>
</dbReference>
<dbReference type="CDD" id="cd00761">
    <property type="entry name" value="Glyco_tranf_GTA_type"/>
    <property type="match status" value="1"/>
</dbReference>
<dbReference type="AlphaFoldDB" id="A0A6P2CX28"/>
<dbReference type="KEGG" id="gms:SOIL9_60520"/>
<dbReference type="EMBL" id="LR593886">
    <property type="protein sequence ID" value="VTR91662.1"/>
    <property type="molecule type" value="Genomic_DNA"/>
</dbReference>
<dbReference type="Gene3D" id="3.90.550.10">
    <property type="entry name" value="Spore Coat Polysaccharide Biosynthesis Protein SpsA, Chain A"/>
    <property type="match status" value="1"/>
</dbReference>
<reference evidence="2 3" key="1">
    <citation type="submission" date="2019-05" db="EMBL/GenBank/DDBJ databases">
        <authorList>
            <consortium name="Science for Life Laboratories"/>
        </authorList>
    </citation>
    <scope>NUCLEOTIDE SEQUENCE [LARGE SCALE GENOMIC DNA]</scope>
    <source>
        <strain evidence="2">Soil9</strain>
    </source>
</reference>
<dbReference type="PANTHER" id="PTHR43685">
    <property type="entry name" value="GLYCOSYLTRANSFERASE"/>
    <property type="match status" value="1"/>
</dbReference>
<feature type="domain" description="Glycosyltransferase 2-like" evidence="1">
    <location>
        <begin position="26"/>
        <end position="150"/>
    </location>
</feature>
<dbReference type="SUPFAM" id="SSF53448">
    <property type="entry name" value="Nucleotide-diphospho-sugar transferases"/>
    <property type="match status" value="1"/>
</dbReference>
<organism evidence="2 3">
    <name type="scientific">Gemmata massiliana</name>
    <dbReference type="NCBI Taxonomy" id="1210884"/>
    <lineage>
        <taxon>Bacteria</taxon>
        <taxon>Pseudomonadati</taxon>
        <taxon>Planctomycetota</taxon>
        <taxon>Planctomycetia</taxon>
        <taxon>Gemmatales</taxon>
        <taxon>Gemmataceae</taxon>
        <taxon>Gemmata</taxon>
    </lineage>
</organism>
<name>A0A6P2CX28_9BACT</name>
<dbReference type="InterPro" id="IPR050834">
    <property type="entry name" value="Glycosyltransf_2"/>
</dbReference>
<dbReference type="InterPro" id="IPR001173">
    <property type="entry name" value="Glyco_trans_2-like"/>
</dbReference>
<dbReference type="InterPro" id="IPR029044">
    <property type="entry name" value="Nucleotide-diphossugar_trans"/>
</dbReference>
<dbReference type="PANTHER" id="PTHR43685:SF2">
    <property type="entry name" value="GLYCOSYLTRANSFERASE 2-LIKE DOMAIN-CONTAINING PROTEIN"/>
    <property type="match status" value="1"/>
</dbReference>
<proteinExistence type="predicted"/>
<dbReference type="Pfam" id="PF00535">
    <property type="entry name" value="Glycos_transf_2"/>
    <property type="match status" value="1"/>
</dbReference>
<evidence type="ECO:0000313" key="2">
    <source>
        <dbReference type="EMBL" id="VTR91662.1"/>
    </source>
</evidence>
<dbReference type="GO" id="GO:0016740">
    <property type="term" value="F:transferase activity"/>
    <property type="evidence" value="ECO:0007669"/>
    <property type="project" value="UniProtKB-KW"/>
</dbReference>
<accession>A0A6P2CX28</accession>
<dbReference type="Proteomes" id="UP000464178">
    <property type="component" value="Chromosome"/>
</dbReference>
<evidence type="ECO:0000313" key="3">
    <source>
        <dbReference type="Proteomes" id="UP000464178"/>
    </source>
</evidence>
<gene>
    <name evidence="2" type="ORF">SOIL9_60520</name>
</gene>
<keyword evidence="2" id="KW-0808">Transferase</keyword>
<evidence type="ECO:0000259" key="1">
    <source>
        <dbReference type="Pfam" id="PF00535"/>
    </source>
</evidence>
<sequence>MVSGTESSPSISSEPIPELGVPGLISVLVLCCGQLEYTRLCVPSVLKFARLPFEVIAVDSGALDGTAEYWAGIQAAATSRVEIVCSSVETDLVSALQAGLSYARGESVVLLDNDTIVPSGWLAQMAALLNTDSAVGMVGSMTNYGPAHQVVWPVPYKLGMKTGDILGAEYIGAQVEIVNRFAQEWRESHRGQWSGTDRLGGGCVMIRRSVLRLVGAIPRAPLRFFDPEALSRRVVEVGFRLACCRDLFVHSFGSRAAERIETGVSAHPNRVEQ</sequence>